<evidence type="ECO:0000313" key="2">
    <source>
        <dbReference type="Proteomes" id="UP000239785"/>
    </source>
</evidence>
<proteinExistence type="predicted"/>
<dbReference type="Proteomes" id="UP000239785">
    <property type="component" value="Unassembled WGS sequence"/>
</dbReference>
<evidence type="ECO:0000313" key="1">
    <source>
        <dbReference type="EMBL" id="PPE06736.1"/>
    </source>
</evidence>
<organism evidence="1 2">
    <name type="scientific">Mesoplasma corruscae</name>
    <dbReference type="NCBI Taxonomy" id="216874"/>
    <lineage>
        <taxon>Bacteria</taxon>
        <taxon>Bacillati</taxon>
        <taxon>Mycoplasmatota</taxon>
        <taxon>Mollicutes</taxon>
        <taxon>Entomoplasmatales</taxon>
        <taxon>Entomoplasmataceae</taxon>
        <taxon>Mesoplasma</taxon>
    </lineage>
</organism>
<dbReference type="RefSeq" id="WP_104207903.1">
    <property type="nucleotide sequence ID" value="NZ_PHNF01000001.1"/>
</dbReference>
<comment type="caution">
    <text evidence="1">The sequence shown here is derived from an EMBL/GenBank/DDBJ whole genome shotgun (WGS) entry which is preliminary data.</text>
</comment>
<protein>
    <submittedName>
        <fullName evidence="1">Uncharacterized protein</fullName>
    </submittedName>
</protein>
<dbReference type="EMBL" id="PHNF01000001">
    <property type="protein sequence ID" value="PPE06736.1"/>
    <property type="molecule type" value="Genomic_DNA"/>
</dbReference>
<reference evidence="1 2" key="1">
    <citation type="submission" date="2017-11" db="EMBL/GenBank/DDBJ databases">
        <title>Genome sequence of Mesoplasma corruscae ELCA-2 (ATCC 49579).</title>
        <authorList>
            <person name="Lo W.-S."/>
            <person name="Kuo C.-H."/>
        </authorList>
    </citation>
    <scope>NUCLEOTIDE SEQUENCE [LARGE SCALE GENOMIC DNA]</scope>
    <source>
        <strain evidence="1 2">ELCA-2</strain>
    </source>
</reference>
<keyword evidence="2" id="KW-1185">Reference proteome</keyword>
<gene>
    <name evidence="1" type="ORF">MCORR_v1c03670</name>
</gene>
<name>A0A2S5RHC8_9MOLU</name>
<sequence>MIFLLKLKKIELNTRFILENKKDALVGDYTTWCLHHWLKTWLIEYAMLSLWGKGFWYSFREKE</sequence>
<accession>A0A2S5RHC8</accession>
<dbReference type="AlphaFoldDB" id="A0A2S5RHC8"/>